<reference evidence="2 3" key="1">
    <citation type="journal article" date="2019" name="Commun. Biol.">
        <title>The bagworm genome reveals a unique fibroin gene that provides high tensile strength.</title>
        <authorList>
            <person name="Kono N."/>
            <person name="Nakamura H."/>
            <person name="Ohtoshi R."/>
            <person name="Tomita M."/>
            <person name="Numata K."/>
            <person name="Arakawa K."/>
        </authorList>
    </citation>
    <scope>NUCLEOTIDE SEQUENCE [LARGE SCALE GENOMIC DNA]</scope>
</reference>
<evidence type="ECO:0000256" key="1">
    <source>
        <dbReference type="SAM" id="MobiDB-lite"/>
    </source>
</evidence>
<feature type="compositionally biased region" description="Basic and acidic residues" evidence="1">
    <location>
        <begin position="176"/>
        <end position="187"/>
    </location>
</feature>
<protein>
    <submittedName>
        <fullName evidence="2">Uncharacterized protein</fullName>
    </submittedName>
</protein>
<dbReference type="EMBL" id="BGZK01000325">
    <property type="protein sequence ID" value="GBP36914.1"/>
    <property type="molecule type" value="Genomic_DNA"/>
</dbReference>
<evidence type="ECO:0000313" key="3">
    <source>
        <dbReference type="Proteomes" id="UP000299102"/>
    </source>
</evidence>
<comment type="caution">
    <text evidence="2">The sequence shown here is derived from an EMBL/GenBank/DDBJ whole genome shotgun (WGS) entry which is preliminary data.</text>
</comment>
<sequence length="266" mass="30404">MCSQHVEMPPRYSRIIKSHLACERAVPARRHLLNYVRREAFAVRIKTTFVRPFDCSTMGRPPSSAVRASRLSHSSIIWEAHSTLCDITPRDDHLYDGRDHLHAETHLGLKGVGGEALNQEKGLPLHMIYYFLLTSNDVGRDEDAGLCKTKYRNVPKELRPDRRTSALTSQYSVGRENADRPSEDSDLKWSYDSDENAMFTLVLCEKSHCIRTKLSHISLKQLTVRMSSKKAKKPTTTARAPTKVTFSGFDELEKDIPVYRIFQVRN</sequence>
<evidence type="ECO:0000313" key="2">
    <source>
        <dbReference type="EMBL" id="GBP36914.1"/>
    </source>
</evidence>
<proteinExistence type="predicted"/>
<gene>
    <name evidence="2" type="ORF">EVAR_23216_1</name>
</gene>
<dbReference type="Proteomes" id="UP000299102">
    <property type="component" value="Unassembled WGS sequence"/>
</dbReference>
<accession>A0A4C1VFZ4</accession>
<dbReference type="AlphaFoldDB" id="A0A4C1VFZ4"/>
<organism evidence="2 3">
    <name type="scientific">Eumeta variegata</name>
    <name type="common">Bagworm moth</name>
    <name type="synonym">Eumeta japonica</name>
    <dbReference type="NCBI Taxonomy" id="151549"/>
    <lineage>
        <taxon>Eukaryota</taxon>
        <taxon>Metazoa</taxon>
        <taxon>Ecdysozoa</taxon>
        <taxon>Arthropoda</taxon>
        <taxon>Hexapoda</taxon>
        <taxon>Insecta</taxon>
        <taxon>Pterygota</taxon>
        <taxon>Neoptera</taxon>
        <taxon>Endopterygota</taxon>
        <taxon>Lepidoptera</taxon>
        <taxon>Glossata</taxon>
        <taxon>Ditrysia</taxon>
        <taxon>Tineoidea</taxon>
        <taxon>Psychidae</taxon>
        <taxon>Oiketicinae</taxon>
        <taxon>Eumeta</taxon>
    </lineage>
</organism>
<feature type="region of interest" description="Disordered" evidence="1">
    <location>
        <begin position="161"/>
        <end position="187"/>
    </location>
</feature>
<name>A0A4C1VFZ4_EUMVA</name>
<keyword evidence="3" id="KW-1185">Reference proteome</keyword>